<accession>A0A6A5YXN3</accession>
<dbReference type="EMBL" id="ML977332">
    <property type="protein sequence ID" value="KAF2111925.1"/>
    <property type="molecule type" value="Genomic_DNA"/>
</dbReference>
<dbReference type="Pfam" id="PF00561">
    <property type="entry name" value="Abhydrolase_1"/>
    <property type="match status" value="1"/>
</dbReference>
<keyword evidence="3" id="KW-1185">Reference proteome</keyword>
<proteinExistence type="predicted"/>
<dbReference type="InterPro" id="IPR050471">
    <property type="entry name" value="AB_hydrolase"/>
</dbReference>
<dbReference type="AlphaFoldDB" id="A0A6A5YXN3"/>
<gene>
    <name evidence="2" type="ORF">BDV96DRAFT_164127</name>
</gene>
<protein>
    <submittedName>
        <fullName evidence="2">Alpha/Beta hydrolase protein</fullName>
    </submittedName>
</protein>
<dbReference type="InterPro" id="IPR029058">
    <property type="entry name" value="AB_hydrolase_fold"/>
</dbReference>
<evidence type="ECO:0000313" key="2">
    <source>
        <dbReference type="EMBL" id="KAF2111925.1"/>
    </source>
</evidence>
<feature type="domain" description="AB hydrolase-1" evidence="1">
    <location>
        <begin position="40"/>
        <end position="272"/>
    </location>
</feature>
<keyword evidence="2" id="KW-0378">Hydrolase</keyword>
<dbReference type="OrthoDB" id="8119704at2759"/>
<dbReference type="Proteomes" id="UP000799770">
    <property type="component" value="Unassembled WGS sequence"/>
</dbReference>
<evidence type="ECO:0000259" key="1">
    <source>
        <dbReference type="Pfam" id="PF00561"/>
    </source>
</evidence>
<organism evidence="2 3">
    <name type="scientific">Lophiotrema nucula</name>
    <dbReference type="NCBI Taxonomy" id="690887"/>
    <lineage>
        <taxon>Eukaryota</taxon>
        <taxon>Fungi</taxon>
        <taxon>Dikarya</taxon>
        <taxon>Ascomycota</taxon>
        <taxon>Pezizomycotina</taxon>
        <taxon>Dothideomycetes</taxon>
        <taxon>Pleosporomycetidae</taxon>
        <taxon>Pleosporales</taxon>
        <taxon>Lophiotremataceae</taxon>
        <taxon>Lophiotrema</taxon>
    </lineage>
</organism>
<dbReference type="InterPro" id="IPR000073">
    <property type="entry name" value="AB_hydrolase_1"/>
</dbReference>
<dbReference type="GO" id="GO:0016787">
    <property type="term" value="F:hydrolase activity"/>
    <property type="evidence" value="ECO:0007669"/>
    <property type="project" value="UniProtKB-KW"/>
</dbReference>
<name>A0A6A5YXN3_9PLEO</name>
<dbReference type="Gene3D" id="3.40.50.1820">
    <property type="entry name" value="alpha/beta hydrolase"/>
    <property type="match status" value="1"/>
</dbReference>
<reference evidence="2" key="1">
    <citation type="journal article" date="2020" name="Stud. Mycol.">
        <title>101 Dothideomycetes genomes: a test case for predicting lifestyles and emergence of pathogens.</title>
        <authorList>
            <person name="Haridas S."/>
            <person name="Albert R."/>
            <person name="Binder M."/>
            <person name="Bloem J."/>
            <person name="Labutti K."/>
            <person name="Salamov A."/>
            <person name="Andreopoulos B."/>
            <person name="Baker S."/>
            <person name="Barry K."/>
            <person name="Bills G."/>
            <person name="Bluhm B."/>
            <person name="Cannon C."/>
            <person name="Castanera R."/>
            <person name="Culley D."/>
            <person name="Daum C."/>
            <person name="Ezra D."/>
            <person name="Gonzalez J."/>
            <person name="Henrissat B."/>
            <person name="Kuo A."/>
            <person name="Liang C."/>
            <person name="Lipzen A."/>
            <person name="Lutzoni F."/>
            <person name="Magnuson J."/>
            <person name="Mondo S."/>
            <person name="Nolan M."/>
            <person name="Ohm R."/>
            <person name="Pangilinan J."/>
            <person name="Park H.-J."/>
            <person name="Ramirez L."/>
            <person name="Alfaro M."/>
            <person name="Sun H."/>
            <person name="Tritt A."/>
            <person name="Yoshinaga Y."/>
            <person name="Zwiers L.-H."/>
            <person name="Turgeon B."/>
            <person name="Goodwin S."/>
            <person name="Spatafora J."/>
            <person name="Crous P."/>
            <person name="Grigoriev I."/>
        </authorList>
    </citation>
    <scope>NUCLEOTIDE SEQUENCE</scope>
    <source>
        <strain evidence="2">CBS 627.86</strain>
    </source>
</reference>
<dbReference type="PANTHER" id="PTHR43433">
    <property type="entry name" value="HYDROLASE, ALPHA/BETA FOLD FAMILY PROTEIN"/>
    <property type="match status" value="1"/>
</dbReference>
<dbReference type="SUPFAM" id="SSF53474">
    <property type="entry name" value="alpha/beta-Hydrolases"/>
    <property type="match status" value="1"/>
</dbReference>
<evidence type="ECO:0000313" key="3">
    <source>
        <dbReference type="Proteomes" id="UP000799770"/>
    </source>
</evidence>
<dbReference type="PANTHER" id="PTHR43433:SF5">
    <property type="entry name" value="AB HYDROLASE-1 DOMAIN-CONTAINING PROTEIN"/>
    <property type="match status" value="1"/>
</dbReference>
<sequence>MTTYETAADQYITINNTKYAYRRFGRSEGIPLFLHMHFRGTMDHWDPTFINPLAARRPVIILDSAGVGRSEGEIPTTFAGWAQVVIDLLGVLGLKQIDLFGFSMGGCAAQMIALNAPPGLIRRLILAGTITSAGEGVIRRTDLSPYNQLRLAKTRKEQLAAFLYSFFSPSDTSQAAGKASFERIYSARSNRTDYVEVESAKRQGMCSLNFQNPEKADEGSYNRFHELKMPVLIANGDDDLLLPTPNSYLMFQKLAKANAQLHLYPDSGHGFLYQYAAQFSKLINDFLDDPHLDRPESRL</sequence>